<reference evidence="1" key="1">
    <citation type="submission" date="2020-04" db="EMBL/GenBank/DDBJ databases">
        <authorList>
            <person name="Zhang T."/>
        </authorList>
    </citation>
    <scope>NUCLEOTIDE SEQUENCE</scope>
    <source>
        <strain evidence="1">HKST-UBA17</strain>
    </source>
</reference>
<organism evidence="1 2">
    <name type="scientific">Candidatus Dojkabacteria bacterium</name>
    <dbReference type="NCBI Taxonomy" id="2099670"/>
    <lineage>
        <taxon>Bacteria</taxon>
        <taxon>Candidatus Dojkabacteria</taxon>
    </lineage>
</organism>
<evidence type="ECO:0000313" key="1">
    <source>
        <dbReference type="EMBL" id="MCA9376657.1"/>
    </source>
</evidence>
<sequence length="86" mass="10042">MTSDNLTSPDTYTLVLGLQIERYAPKIVSIAELRDPQMRDLFKHTKMDHIIWESSLIDSILKGDDSEEKKLFKLLDYKLLEKSNKE</sequence>
<dbReference type="Gene3D" id="3.40.50.720">
    <property type="entry name" value="NAD(P)-binding Rossmann-like Domain"/>
    <property type="match status" value="1"/>
</dbReference>
<gene>
    <name evidence="1" type="ORF">KC685_01925</name>
</gene>
<dbReference type="Proteomes" id="UP000741282">
    <property type="component" value="Unassembled WGS sequence"/>
</dbReference>
<evidence type="ECO:0000313" key="2">
    <source>
        <dbReference type="Proteomes" id="UP000741282"/>
    </source>
</evidence>
<dbReference type="AlphaFoldDB" id="A0A955I1J6"/>
<name>A0A955I1J6_9BACT</name>
<accession>A0A955I1J6</accession>
<reference evidence="1" key="2">
    <citation type="journal article" date="2021" name="Microbiome">
        <title>Successional dynamics and alternative stable states in a saline activated sludge microbial community over 9 years.</title>
        <authorList>
            <person name="Wang Y."/>
            <person name="Ye J."/>
            <person name="Ju F."/>
            <person name="Liu L."/>
            <person name="Boyd J.A."/>
            <person name="Deng Y."/>
            <person name="Parks D.H."/>
            <person name="Jiang X."/>
            <person name="Yin X."/>
            <person name="Woodcroft B.J."/>
            <person name="Tyson G.W."/>
            <person name="Hugenholtz P."/>
            <person name="Polz M.F."/>
            <person name="Zhang T."/>
        </authorList>
    </citation>
    <scope>NUCLEOTIDE SEQUENCE</scope>
    <source>
        <strain evidence="1">HKST-UBA17</strain>
    </source>
</reference>
<comment type="caution">
    <text evidence="1">The sequence shown here is derived from an EMBL/GenBank/DDBJ whole genome shotgun (WGS) entry which is preliminary data.</text>
</comment>
<proteinExistence type="predicted"/>
<protein>
    <submittedName>
        <fullName evidence="1">Uncharacterized protein</fullName>
    </submittedName>
</protein>
<dbReference type="EMBL" id="JAGQLN010000005">
    <property type="protein sequence ID" value="MCA9376657.1"/>
    <property type="molecule type" value="Genomic_DNA"/>
</dbReference>